<name>A0A1H4XSQ0_9NOCA</name>
<reference evidence="4" key="1">
    <citation type="submission" date="2016-10" db="EMBL/GenBank/DDBJ databases">
        <authorList>
            <person name="Varghese N."/>
            <person name="Submissions S."/>
        </authorList>
    </citation>
    <scope>NUCLEOTIDE SEQUENCE [LARGE SCALE GENOMIC DNA]</scope>
    <source>
        <strain evidence="4">DSM 44498</strain>
    </source>
</reference>
<dbReference type="InterPro" id="IPR012349">
    <property type="entry name" value="Split_barrel_FMN-bd"/>
</dbReference>
<keyword evidence="4" id="KW-1185">Reference proteome</keyword>
<dbReference type="PANTHER" id="PTHR39428:SF1">
    <property type="entry name" value="F420H(2)-DEPENDENT QUINONE REDUCTASE RV1261C"/>
    <property type="match status" value="1"/>
</dbReference>
<dbReference type="EMBL" id="FNSV01000005">
    <property type="protein sequence ID" value="SED07764.1"/>
    <property type="molecule type" value="Genomic_DNA"/>
</dbReference>
<dbReference type="GO" id="GO:0005886">
    <property type="term" value="C:plasma membrane"/>
    <property type="evidence" value="ECO:0007669"/>
    <property type="project" value="TreeGrafter"/>
</dbReference>
<accession>A0A1H4XSQ0</accession>
<evidence type="ECO:0000313" key="4">
    <source>
        <dbReference type="Proteomes" id="UP000183561"/>
    </source>
</evidence>
<dbReference type="GO" id="GO:0016491">
    <property type="term" value="F:oxidoreductase activity"/>
    <property type="evidence" value="ECO:0007669"/>
    <property type="project" value="InterPro"/>
</dbReference>
<organism evidence="3 4">
    <name type="scientific">Rhodococcus koreensis</name>
    <dbReference type="NCBI Taxonomy" id="99653"/>
    <lineage>
        <taxon>Bacteria</taxon>
        <taxon>Bacillati</taxon>
        <taxon>Actinomycetota</taxon>
        <taxon>Actinomycetes</taxon>
        <taxon>Mycobacteriales</taxon>
        <taxon>Nocardiaceae</taxon>
        <taxon>Rhodococcus</taxon>
    </lineage>
</organism>
<dbReference type="InterPro" id="IPR004378">
    <property type="entry name" value="F420H2_quin_Rdtase"/>
</dbReference>
<dbReference type="Gene3D" id="2.30.110.10">
    <property type="entry name" value="Electron Transport, Fmn-binding Protein, Chain A"/>
    <property type="match status" value="1"/>
</dbReference>
<comment type="catalytic activity">
    <reaction evidence="2">
        <text>oxidized coenzyme F420-(gamma-L-Glu)(n) + a quinol + H(+) = reduced coenzyme F420-(gamma-L-Glu)(n) + a quinone</text>
        <dbReference type="Rhea" id="RHEA:39663"/>
        <dbReference type="Rhea" id="RHEA-COMP:12939"/>
        <dbReference type="Rhea" id="RHEA-COMP:14378"/>
        <dbReference type="ChEBI" id="CHEBI:15378"/>
        <dbReference type="ChEBI" id="CHEBI:24646"/>
        <dbReference type="ChEBI" id="CHEBI:132124"/>
        <dbReference type="ChEBI" id="CHEBI:133980"/>
        <dbReference type="ChEBI" id="CHEBI:139511"/>
    </reaction>
</comment>
<dbReference type="Pfam" id="PF04075">
    <property type="entry name" value="F420H2_quin_red"/>
    <property type="match status" value="1"/>
</dbReference>
<evidence type="ECO:0000256" key="1">
    <source>
        <dbReference type="ARBA" id="ARBA00008710"/>
    </source>
</evidence>
<evidence type="ECO:0000313" key="3">
    <source>
        <dbReference type="EMBL" id="SED07764.1"/>
    </source>
</evidence>
<dbReference type="OrthoDB" id="8225825at2"/>
<dbReference type="GO" id="GO:0070967">
    <property type="term" value="F:coenzyme F420 binding"/>
    <property type="evidence" value="ECO:0007669"/>
    <property type="project" value="TreeGrafter"/>
</dbReference>
<dbReference type="Proteomes" id="UP000183561">
    <property type="component" value="Unassembled WGS sequence"/>
</dbReference>
<evidence type="ECO:0000256" key="2">
    <source>
        <dbReference type="ARBA" id="ARBA00049106"/>
    </source>
</evidence>
<protein>
    <submittedName>
        <fullName evidence="3">Deazaflavin-dependent oxidoreductase, nitroreductase family</fullName>
    </submittedName>
</protein>
<gene>
    <name evidence="3" type="ORF">SAMN04490239_6708</name>
</gene>
<dbReference type="AlphaFoldDB" id="A0A1H4XSQ0"/>
<sequence length="182" mass="20638">MATMNAVPTPPDRSRALRNPLRILARWLGTREWVMRMAPVIIWLESHLRAWTGNRVSLIGIAGLQSVQVTVPGRKSGTPRTTALLCIPYGDGYIVTGSNWGRPEHPAWSANLRAADEALVKAGARESRMRVQMVTGDERENLWKFVVDYWPGYRMEHRRSGGREFRLFVLEPTRSATTPRES</sequence>
<dbReference type="NCBIfam" id="TIGR00026">
    <property type="entry name" value="hi_GC_TIGR00026"/>
    <property type="match status" value="1"/>
</dbReference>
<proteinExistence type="inferred from homology"/>
<comment type="similarity">
    <text evidence="1">Belongs to the F420H(2)-dependent quinone reductase family.</text>
</comment>
<dbReference type="PANTHER" id="PTHR39428">
    <property type="entry name" value="F420H(2)-DEPENDENT QUINONE REDUCTASE RV1261C"/>
    <property type="match status" value="1"/>
</dbReference>